<evidence type="ECO:0000313" key="3">
    <source>
        <dbReference type="Proteomes" id="UP001498421"/>
    </source>
</evidence>
<comment type="caution">
    <text evidence="2">The sequence shown here is derived from an EMBL/GenBank/DDBJ whole genome shotgun (WGS) entry which is preliminary data.</text>
</comment>
<keyword evidence="3" id="KW-1185">Reference proteome</keyword>
<name>A0ABR1I2K7_9HYPO</name>
<evidence type="ECO:0000313" key="2">
    <source>
        <dbReference type="EMBL" id="KAK7427596.1"/>
    </source>
</evidence>
<sequence>MESDNKSSCLSPSEDAMSEKYSSPVFGSEVLMLDGQSIFSETAPGTPLYQMSRSVTTLSLESRSVVLEKIENGLPGNAQGDARTTQRKQPIFYLAHPLHAQYRTGTPSYYITSTSPEMVGNVRLEISKPLLQKPGFQALLTPKKTASDSPLFNEEAQKPLFNAKPKWKGGKYKWTDANGKQVAIEEEKDDRHRLVITTSMQTEMKDVVALWVLRLWHDTAESSKSKREGKPCSATSISLINTL</sequence>
<reference evidence="2 3" key="1">
    <citation type="journal article" date="2025" name="Microbiol. Resour. Announc.">
        <title>Draft genome sequences for Neonectria magnoliae and Neonectria punicea, canker pathogens of Liriodendron tulipifera and Acer saccharum in West Virginia.</title>
        <authorList>
            <person name="Petronek H.M."/>
            <person name="Kasson M.T."/>
            <person name="Metheny A.M."/>
            <person name="Stauder C.M."/>
            <person name="Lovett B."/>
            <person name="Lynch S.C."/>
            <person name="Garnas J.R."/>
            <person name="Kasson L.R."/>
            <person name="Stajich J.E."/>
        </authorList>
    </citation>
    <scope>NUCLEOTIDE SEQUENCE [LARGE SCALE GENOMIC DNA]</scope>
    <source>
        <strain evidence="2 3">NRRL 64651</strain>
    </source>
</reference>
<protein>
    <submittedName>
        <fullName evidence="2">Uncharacterized protein</fullName>
    </submittedName>
</protein>
<dbReference type="EMBL" id="JAZAVK010000051">
    <property type="protein sequence ID" value="KAK7427596.1"/>
    <property type="molecule type" value="Genomic_DNA"/>
</dbReference>
<feature type="region of interest" description="Disordered" evidence="1">
    <location>
        <begin position="1"/>
        <end position="20"/>
    </location>
</feature>
<feature type="compositionally biased region" description="Polar residues" evidence="1">
    <location>
        <begin position="1"/>
        <end position="11"/>
    </location>
</feature>
<dbReference type="Proteomes" id="UP001498421">
    <property type="component" value="Unassembled WGS sequence"/>
</dbReference>
<evidence type="ECO:0000256" key="1">
    <source>
        <dbReference type="SAM" id="MobiDB-lite"/>
    </source>
</evidence>
<gene>
    <name evidence="2" type="ORF">QQZ08_005871</name>
</gene>
<organism evidence="2 3">
    <name type="scientific">Neonectria magnoliae</name>
    <dbReference type="NCBI Taxonomy" id="2732573"/>
    <lineage>
        <taxon>Eukaryota</taxon>
        <taxon>Fungi</taxon>
        <taxon>Dikarya</taxon>
        <taxon>Ascomycota</taxon>
        <taxon>Pezizomycotina</taxon>
        <taxon>Sordariomycetes</taxon>
        <taxon>Hypocreomycetidae</taxon>
        <taxon>Hypocreales</taxon>
        <taxon>Nectriaceae</taxon>
        <taxon>Neonectria</taxon>
    </lineage>
</organism>
<accession>A0ABR1I2K7</accession>
<proteinExistence type="predicted"/>